<dbReference type="Gene3D" id="3.20.20.140">
    <property type="entry name" value="Metal-dependent hydrolases"/>
    <property type="match status" value="1"/>
</dbReference>
<dbReference type="PANTHER" id="PTHR11409:SF43">
    <property type="entry name" value="ADENOSINE DEAMINASE"/>
    <property type="match status" value="1"/>
</dbReference>
<evidence type="ECO:0000256" key="1">
    <source>
        <dbReference type="ARBA" id="ARBA00001947"/>
    </source>
</evidence>
<evidence type="ECO:0000256" key="2">
    <source>
        <dbReference type="ARBA" id="ARBA00006676"/>
    </source>
</evidence>
<dbReference type="GO" id="GO:0005829">
    <property type="term" value="C:cytosol"/>
    <property type="evidence" value="ECO:0007669"/>
    <property type="project" value="TreeGrafter"/>
</dbReference>
<feature type="domain" description="Adenosine deaminase" evidence="8">
    <location>
        <begin position="29"/>
        <end position="374"/>
    </location>
</feature>
<dbReference type="EMBL" id="CP042305">
    <property type="protein sequence ID" value="QDZ16395.1"/>
    <property type="molecule type" value="Genomic_DNA"/>
</dbReference>
<keyword evidence="10" id="KW-1185">Reference proteome</keyword>
<dbReference type="GO" id="GO:0004000">
    <property type="term" value="F:adenosine deaminase activity"/>
    <property type="evidence" value="ECO:0007669"/>
    <property type="project" value="UniProtKB-ARBA"/>
</dbReference>
<dbReference type="InterPro" id="IPR032466">
    <property type="entry name" value="Metal_Hydrolase"/>
</dbReference>
<evidence type="ECO:0000256" key="3">
    <source>
        <dbReference type="ARBA" id="ARBA00012784"/>
    </source>
</evidence>
<dbReference type="SUPFAM" id="SSF51556">
    <property type="entry name" value="Metallo-dependent hydrolases"/>
    <property type="match status" value="1"/>
</dbReference>
<dbReference type="KEGG" id="huw:FPZ11_18035"/>
<evidence type="ECO:0000256" key="6">
    <source>
        <dbReference type="ARBA" id="ARBA00022833"/>
    </source>
</evidence>
<evidence type="ECO:0000313" key="9">
    <source>
        <dbReference type="EMBL" id="QDZ16395.1"/>
    </source>
</evidence>
<sequence>MSAEPSGPTEPPSTTAPHVVDGVDVQILPKVSLHDHLDGGLRPQTIIELADEIDLDVPETDADALGDWFARQSDSGSLVEYLKTFDLTTAVMQTRDGLARVAREFVLDLAADGVVYGEVRWAPEQHLARGLTLDQAVEAVQRGLEQGVDDVRASGANIRVGQLVTAMRHADRGLEIAQLAVRHRDAGVVGFDIAGAEAGFPASNHRIAFDYLAEQYFPVTVHAGEADGLASIQSALIDGRALRLGHGVRLAEDITVERQDDENIYVSLGRLSQWVKDREIALELSPSSNLQTGAIAAWGDDLIDHPFDLLYQLGFQVTVNTDNRLMSRTSLSRELALLADAFGYDLDDLETFQLNAAAATFLPLEDREDLAEAISSGFDTV</sequence>
<dbReference type="GO" id="GO:0046103">
    <property type="term" value="P:inosine biosynthetic process"/>
    <property type="evidence" value="ECO:0007669"/>
    <property type="project" value="TreeGrafter"/>
</dbReference>
<evidence type="ECO:0000313" key="10">
    <source>
        <dbReference type="Proteomes" id="UP000320216"/>
    </source>
</evidence>
<dbReference type="InterPro" id="IPR006330">
    <property type="entry name" value="Ado/ade_deaminase"/>
</dbReference>
<dbReference type="NCBIfam" id="NF006847">
    <property type="entry name" value="PRK09358.1-2"/>
    <property type="match status" value="1"/>
</dbReference>
<dbReference type="PANTHER" id="PTHR11409">
    <property type="entry name" value="ADENOSINE DEAMINASE"/>
    <property type="match status" value="1"/>
</dbReference>
<dbReference type="AlphaFoldDB" id="A0A5B8M9N6"/>
<dbReference type="OrthoDB" id="9779574at2"/>
<dbReference type="GO" id="GO:0009117">
    <property type="term" value="P:nucleotide metabolic process"/>
    <property type="evidence" value="ECO:0007669"/>
    <property type="project" value="UniProtKB-KW"/>
</dbReference>
<keyword evidence="4" id="KW-0479">Metal-binding</keyword>
<keyword evidence="5 9" id="KW-0378">Hydrolase</keyword>
<evidence type="ECO:0000256" key="4">
    <source>
        <dbReference type="ARBA" id="ARBA00022723"/>
    </source>
</evidence>
<dbReference type="GO" id="GO:0043103">
    <property type="term" value="P:hypoxanthine salvage"/>
    <property type="evidence" value="ECO:0007669"/>
    <property type="project" value="TreeGrafter"/>
</dbReference>
<reference evidence="9 10" key="1">
    <citation type="submission" date="2019-07" db="EMBL/GenBank/DDBJ databases">
        <title>Full genome sequence of Humibacter sp. WJ7-1.</title>
        <authorList>
            <person name="Im W.-T."/>
        </authorList>
    </citation>
    <scope>NUCLEOTIDE SEQUENCE [LARGE SCALE GENOMIC DNA]</scope>
    <source>
        <strain evidence="9 10">WJ7-1</strain>
    </source>
</reference>
<gene>
    <name evidence="9" type="ORF">FPZ11_18035</name>
</gene>
<keyword evidence="7" id="KW-0546">Nucleotide metabolism</keyword>
<comment type="cofactor">
    <cofactor evidence="1">
        <name>Zn(2+)</name>
        <dbReference type="ChEBI" id="CHEBI:29105"/>
    </cofactor>
</comment>
<dbReference type="GO" id="GO:0006154">
    <property type="term" value="P:adenosine catabolic process"/>
    <property type="evidence" value="ECO:0007669"/>
    <property type="project" value="TreeGrafter"/>
</dbReference>
<organism evidence="9 10">
    <name type="scientific">Humibacter ginsenosidimutans</name>
    <dbReference type="NCBI Taxonomy" id="2599293"/>
    <lineage>
        <taxon>Bacteria</taxon>
        <taxon>Bacillati</taxon>
        <taxon>Actinomycetota</taxon>
        <taxon>Actinomycetes</taxon>
        <taxon>Micrococcales</taxon>
        <taxon>Microbacteriaceae</taxon>
        <taxon>Humibacter</taxon>
    </lineage>
</organism>
<proteinExistence type="inferred from homology"/>
<dbReference type="Proteomes" id="UP000320216">
    <property type="component" value="Chromosome"/>
</dbReference>
<name>A0A5B8M9N6_9MICO</name>
<evidence type="ECO:0000256" key="7">
    <source>
        <dbReference type="ARBA" id="ARBA00023080"/>
    </source>
</evidence>
<dbReference type="Pfam" id="PF00962">
    <property type="entry name" value="A_deaminase"/>
    <property type="match status" value="1"/>
</dbReference>
<dbReference type="GO" id="GO:0046872">
    <property type="term" value="F:metal ion binding"/>
    <property type="evidence" value="ECO:0007669"/>
    <property type="project" value="UniProtKB-KW"/>
</dbReference>
<evidence type="ECO:0000256" key="5">
    <source>
        <dbReference type="ARBA" id="ARBA00022801"/>
    </source>
</evidence>
<dbReference type="InterPro" id="IPR001365">
    <property type="entry name" value="A_deaminase_dom"/>
</dbReference>
<accession>A0A5B8M9N6</accession>
<comment type="similarity">
    <text evidence="2">Belongs to the metallo-dependent hydrolases superfamily. Adenosine and AMP deaminases family.</text>
</comment>
<dbReference type="FunFam" id="3.20.20.140:FF:000020">
    <property type="entry name" value="Adenosine deaminase"/>
    <property type="match status" value="1"/>
</dbReference>
<protein>
    <recommendedName>
        <fullName evidence="3">adenosine deaminase</fullName>
        <ecNumber evidence="3">3.5.4.4</ecNumber>
    </recommendedName>
</protein>
<evidence type="ECO:0000259" key="8">
    <source>
        <dbReference type="Pfam" id="PF00962"/>
    </source>
</evidence>
<keyword evidence="6" id="KW-0862">Zinc</keyword>
<dbReference type="EC" id="3.5.4.4" evidence="3"/>